<dbReference type="Pfam" id="PF12034">
    <property type="entry name" value="YfbK_C"/>
    <property type="match status" value="1"/>
</dbReference>
<name>A0A659R0X3_SALET</name>
<comment type="caution">
    <text evidence="2">The sequence shown here is derived from an EMBL/GenBank/DDBJ whole genome shotgun (WGS) entry which is preliminary data.</text>
</comment>
<feature type="domain" description="Uncharacterized protein YfbK C-terminal" evidence="1">
    <location>
        <begin position="5"/>
        <end position="76"/>
    </location>
</feature>
<evidence type="ECO:0000259" key="1">
    <source>
        <dbReference type="Pfam" id="PF12034"/>
    </source>
</evidence>
<gene>
    <name evidence="2" type="ORF">C9F05_21940</name>
</gene>
<dbReference type="EMBL" id="PYKE01000312">
    <property type="protein sequence ID" value="TGC94902.1"/>
    <property type="molecule type" value="Genomic_DNA"/>
</dbReference>
<organism evidence="2 3">
    <name type="scientific">Salmonella enterica I</name>
    <dbReference type="NCBI Taxonomy" id="59201"/>
    <lineage>
        <taxon>Bacteria</taxon>
        <taxon>Pseudomonadati</taxon>
        <taxon>Pseudomonadota</taxon>
        <taxon>Gammaproteobacteria</taxon>
        <taxon>Enterobacterales</taxon>
        <taxon>Enterobacteriaceae</taxon>
        <taxon>Salmonella</taxon>
    </lineage>
</organism>
<feature type="non-terminal residue" evidence="2">
    <location>
        <position position="1"/>
    </location>
</feature>
<reference evidence="2 3" key="1">
    <citation type="submission" date="2018-03" db="EMBL/GenBank/DDBJ databases">
        <title>Non-Typhoidal Salmonella genome sequencing and assembly.</title>
        <authorList>
            <person name="Matchawe C."/>
        </authorList>
    </citation>
    <scope>NUCLEOTIDE SEQUENCE [LARGE SCALE GENOMIC DNA]</scope>
    <source>
        <strain evidence="2 3">32evb</strain>
    </source>
</reference>
<proteinExistence type="predicted"/>
<evidence type="ECO:0000313" key="3">
    <source>
        <dbReference type="Proteomes" id="UP000298415"/>
    </source>
</evidence>
<evidence type="ECO:0000313" key="2">
    <source>
        <dbReference type="EMBL" id="TGC94902.1"/>
    </source>
</evidence>
<dbReference type="Proteomes" id="UP000298415">
    <property type="component" value="Unassembled WGS sequence"/>
</dbReference>
<sequence length="79" mass="8858">LAEFPVVMGKMPSFADASEDFRFRAAVVAFGQKLRGSETLADTTWPQIIKWGEQARGEDRQGYRAEFIKLVKLAEGLSH</sequence>
<dbReference type="AlphaFoldDB" id="A0A659R0X3"/>
<accession>A0A659R0X3</accession>
<protein>
    <recommendedName>
        <fullName evidence="1">Uncharacterized protein YfbK C-terminal domain-containing protein</fullName>
    </recommendedName>
</protein>
<dbReference type="InterPro" id="IPR021908">
    <property type="entry name" value="YfbK_C"/>
</dbReference>